<evidence type="ECO:0000313" key="2">
    <source>
        <dbReference type="Proteomes" id="UP000683925"/>
    </source>
</evidence>
<sequence length="49" mass="6107">MIFFLEATFIKYYTNLLFLKKGPCEIRKQIRELSRTFHPNKMKEIKFYM</sequence>
<dbReference type="Proteomes" id="UP000683925">
    <property type="component" value="Unassembled WGS sequence"/>
</dbReference>
<reference evidence="1" key="1">
    <citation type="submission" date="2021-01" db="EMBL/GenBank/DDBJ databases">
        <authorList>
            <consortium name="Genoscope - CEA"/>
            <person name="William W."/>
        </authorList>
    </citation>
    <scope>NUCLEOTIDE SEQUENCE</scope>
</reference>
<dbReference type="EMBL" id="CAJJDP010000071">
    <property type="protein sequence ID" value="CAD8179210.1"/>
    <property type="molecule type" value="Genomic_DNA"/>
</dbReference>
<keyword evidence="2" id="KW-1185">Reference proteome</keyword>
<dbReference type="AlphaFoldDB" id="A0A8S1VPS5"/>
<protein>
    <submittedName>
        <fullName evidence="1">Uncharacterized protein</fullName>
    </submittedName>
</protein>
<proteinExistence type="predicted"/>
<name>A0A8S1VPS5_PAROT</name>
<accession>A0A8S1VPS5</accession>
<gene>
    <name evidence="1" type="ORF">POCTA_138.1.T0720178</name>
</gene>
<organism evidence="1 2">
    <name type="scientific">Paramecium octaurelia</name>
    <dbReference type="NCBI Taxonomy" id="43137"/>
    <lineage>
        <taxon>Eukaryota</taxon>
        <taxon>Sar</taxon>
        <taxon>Alveolata</taxon>
        <taxon>Ciliophora</taxon>
        <taxon>Intramacronucleata</taxon>
        <taxon>Oligohymenophorea</taxon>
        <taxon>Peniculida</taxon>
        <taxon>Parameciidae</taxon>
        <taxon>Paramecium</taxon>
    </lineage>
</organism>
<comment type="caution">
    <text evidence="1">The sequence shown here is derived from an EMBL/GenBank/DDBJ whole genome shotgun (WGS) entry which is preliminary data.</text>
</comment>
<evidence type="ECO:0000313" key="1">
    <source>
        <dbReference type="EMBL" id="CAD8179210.1"/>
    </source>
</evidence>